<keyword evidence="1" id="KW-0812">Transmembrane</keyword>
<sequence>MNLANRVRGKLCNNVDAQNFIPCTAINELTSVDTVQKYLESVLQHDSSHSSIVELVKYVTNQTEPAKKVFLILVLCGHLEHLSLLLQAGFGDRHLPIECDWNSTNERYDVRTRREPQTPGDTSLAWETFGGWPAEHVASFAENQWIFLAPVFTPGLFDFDLPQRCPFPILEKHDRSKRGYSGSVYEVNIHEDHMQIELGTKSIAMKELLPNMHDYYRKEAASLRLIRELKHGHLIQPLAAYRRGSSGVCGFLLPWAEGGNLEEFWKRPTKRAAGDPELMTWTLNQLRGLCGATEALHLKNCRHTDLKPPNILLFHEGDYPGTLRIADVGLAKIHDDITGQPQPISNAKSGSVRYEPPEFCRGERLSLVFDVWSLGCVFLEFLTWAVYGWKRLQSFVGRTNRF</sequence>
<dbReference type="GO" id="GO:0004674">
    <property type="term" value="F:protein serine/threonine kinase activity"/>
    <property type="evidence" value="ECO:0007669"/>
    <property type="project" value="TreeGrafter"/>
</dbReference>
<proteinExistence type="predicted"/>
<dbReference type="SUPFAM" id="SSF56112">
    <property type="entry name" value="Protein kinase-like (PK-like)"/>
    <property type="match status" value="1"/>
</dbReference>
<gene>
    <name evidence="3" type="ORF">CGXH109_LOCUS103595</name>
</gene>
<protein>
    <recommendedName>
        <fullName evidence="2">Protein kinase domain-containing protein</fullName>
    </recommendedName>
</protein>
<evidence type="ECO:0000259" key="2">
    <source>
        <dbReference type="PROSITE" id="PS50011"/>
    </source>
</evidence>
<comment type="caution">
    <text evidence="3">The sequence shown here is derived from an EMBL/GenBank/DDBJ whole genome shotgun (WGS) entry which is preliminary data.</text>
</comment>
<reference evidence="3" key="1">
    <citation type="submission" date="2022-08" db="EMBL/GenBank/DDBJ databases">
        <authorList>
            <person name="Giroux E."/>
            <person name="Giroux E."/>
        </authorList>
    </citation>
    <scope>NUCLEOTIDE SEQUENCE</scope>
    <source>
        <strain evidence="3">H1091258</strain>
    </source>
</reference>
<accession>A0A9W4WJJ8</accession>
<dbReference type="InterPro" id="IPR008271">
    <property type="entry name" value="Ser/Thr_kinase_AS"/>
</dbReference>
<dbReference type="PANTHER" id="PTHR24359">
    <property type="entry name" value="SERINE/THREONINE-PROTEIN KINASE SBK1"/>
    <property type="match status" value="1"/>
</dbReference>
<dbReference type="Pfam" id="PF00069">
    <property type="entry name" value="Pkinase"/>
    <property type="match status" value="1"/>
</dbReference>
<dbReference type="PROSITE" id="PS50011">
    <property type="entry name" value="PROTEIN_KINASE_DOM"/>
    <property type="match status" value="1"/>
</dbReference>
<dbReference type="AlphaFoldDB" id="A0A9W4WJJ8"/>
<dbReference type="PANTHER" id="PTHR24359:SF1">
    <property type="entry name" value="INHIBITOR OF NUCLEAR FACTOR KAPPA-B KINASE EPSILON SUBUNIT HOMOLOG 1-RELATED"/>
    <property type="match status" value="1"/>
</dbReference>
<organism evidence="3 4">
    <name type="scientific">Colletotrichum noveboracense</name>
    <dbReference type="NCBI Taxonomy" id="2664923"/>
    <lineage>
        <taxon>Eukaryota</taxon>
        <taxon>Fungi</taxon>
        <taxon>Dikarya</taxon>
        <taxon>Ascomycota</taxon>
        <taxon>Pezizomycotina</taxon>
        <taxon>Sordariomycetes</taxon>
        <taxon>Hypocreomycetidae</taxon>
        <taxon>Glomerellales</taxon>
        <taxon>Glomerellaceae</taxon>
        <taxon>Colletotrichum</taxon>
        <taxon>Colletotrichum gloeosporioides species complex</taxon>
    </lineage>
</organism>
<evidence type="ECO:0000313" key="4">
    <source>
        <dbReference type="Proteomes" id="UP001152533"/>
    </source>
</evidence>
<keyword evidence="1" id="KW-0472">Membrane</keyword>
<dbReference type="PROSITE" id="PS00108">
    <property type="entry name" value="PROTEIN_KINASE_ST"/>
    <property type="match status" value="1"/>
</dbReference>
<evidence type="ECO:0000256" key="1">
    <source>
        <dbReference type="SAM" id="Phobius"/>
    </source>
</evidence>
<feature type="transmembrane region" description="Helical" evidence="1">
    <location>
        <begin position="371"/>
        <end position="389"/>
    </location>
</feature>
<name>A0A9W4WJJ8_9PEZI</name>
<dbReference type="EMBL" id="CAMGZC010001020">
    <property type="protein sequence ID" value="CAI0651165.1"/>
    <property type="molecule type" value="Genomic_DNA"/>
</dbReference>
<keyword evidence="4" id="KW-1185">Reference proteome</keyword>
<dbReference type="SMART" id="SM00220">
    <property type="entry name" value="S_TKc"/>
    <property type="match status" value="1"/>
</dbReference>
<dbReference type="CDD" id="cd00180">
    <property type="entry name" value="PKc"/>
    <property type="match status" value="1"/>
</dbReference>
<dbReference type="GO" id="GO:0005524">
    <property type="term" value="F:ATP binding"/>
    <property type="evidence" value="ECO:0007669"/>
    <property type="project" value="InterPro"/>
</dbReference>
<keyword evidence="1" id="KW-1133">Transmembrane helix</keyword>
<evidence type="ECO:0000313" key="3">
    <source>
        <dbReference type="EMBL" id="CAI0651165.1"/>
    </source>
</evidence>
<dbReference type="Gene3D" id="1.10.510.10">
    <property type="entry name" value="Transferase(Phosphotransferase) domain 1"/>
    <property type="match status" value="1"/>
</dbReference>
<dbReference type="InterPro" id="IPR000719">
    <property type="entry name" value="Prot_kinase_dom"/>
</dbReference>
<dbReference type="Proteomes" id="UP001152533">
    <property type="component" value="Unassembled WGS sequence"/>
</dbReference>
<feature type="domain" description="Protein kinase" evidence="2">
    <location>
        <begin position="170"/>
        <end position="402"/>
    </location>
</feature>
<dbReference type="InterPro" id="IPR011009">
    <property type="entry name" value="Kinase-like_dom_sf"/>
</dbReference>